<evidence type="ECO:0000313" key="3">
    <source>
        <dbReference type="Proteomes" id="UP000284531"/>
    </source>
</evidence>
<organism evidence="2 3">
    <name type="scientific">Marinifilum flexuosum</name>
    <dbReference type="NCBI Taxonomy" id="1117708"/>
    <lineage>
        <taxon>Bacteria</taxon>
        <taxon>Pseudomonadati</taxon>
        <taxon>Bacteroidota</taxon>
        <taxon>Bacteroidia</taxon>
        <taxon>Marinilabiliales</taxon>
        <taxon>Marinifilaceae</taxon>
    </lineage>
</organism>
<dbReference type="InterPro" id="IPR016187">
    <property type="entry name" value="CTDL_fold"/>
</dbReference>
<sequence>MKFLNFFGILLLTAIIGLSSCSEDDSESTEGFGSIEFAVDLSEASTLKSVEDINGLVISIVDVDNNIIYGKEELEVFHFNGSYIAGPISLREGNYSLTEFFLVDKNNNIIYASPKDGSELDYLVEKPLNIEFEVKTDEVLKLSPEVLSTESFDAADFGYTSFGFIVKEFFDFSLSTFTYNKNVMNFELAQSSIKITSDDSLLYSGDLKAETNTIRISDEFENYNIQITKEGFNTFHYSYSADSLHYYNTERNNAPLKIILVEETDGVIPEIEFVSVNGGTFQMGDELYIGQSDELPVHSVTVSDFQISKYEITQSQFIEFLNSISCNSDGTYMDEEFGVVSYIVNLDEDYCPVGYSDDEGFYFKGSYCVPGIDCPATCVSWFGANAFCKWAGGRLPYEAEWEFAARGGNLSEGYKYSGSNYYDEVAWNSYTSYDIAQPVGQKKPNELGIYDMSGNAWEWCFDWYGEYSSDPQTNPTGPETGDDRVGRGASYLSNDLSCRVANRHDNNPDNLITLRGHGIRMVKSAN</sequence>
<dbReference type="PROSITE" id="PS51257">
    <property type="entry name" value="PROKAR_LIPOPROTEIN"/>
    <property type="match status" value="1"/>
</dbReference>
<evidence type="ECO:0000313" key="2">
    <source>
        <dbReference type="EMBL" id="RKE03234.1"/>
    </source>
</evidence>
<protein>
    <submittedName>
        <fullName evidence="2">Formylglycine-generating enzyme required for sulfatase activity</fullName>
    </submittedName>
</protein>
<evidence type="ECO:0000259" key="1">
    <source>
        <dbReference type="Pfam" id="PF03781"/>
    </source>
</evidence>
<feature type="domain" description="Sulfatase-modifying factor enzyme-like" evidence="1">
    <location>
        <begin position="272"/>
        <end position="522"/>
    </location>
</feature>
<dbReference type="Gene3D" id="3.90.1580.10">
    <property type="entry name" value="paralog of FGE (formylglycine-generating enzyme)"/>
    <property type="match status" value="1"/>
</dbReference>
<dbReference type="AlphaFoldDB" id="A0A419X656"/>
<dbReference type="InterPro" id="IPR042095">
    <property type="entry name" value="SUMF_sf"/>
</dbReference>
<name>A0A419X656_9BACT</name>
<gene>
    <name evidence="2" type="ORF">BXY64_0226</name>
</gene>
<dbReference type="PANTHER" id="PTHR23150:SF19">
    <property type="entry name" value="FORMYLGLYCINE-GENERATING ENZYME"/>
    <property type="match status" value="1"/>
</dbReference>
<accession>A0A419X656</accession>
<dbReference type="InterPro" id="IPR005532">
    <property type="entry name" value="SUMF_dom"/>
</dbReference>
<dbReference type="Proteomes" id="UP000284531">
    <property type="component" value="Unassembled WGS sequence"/>
</dbReference>
<reference evidence="2 3" key="1">
    <citation type="submission" date="2018-09" db="EMBL/GenBank/DDBJ databases">
        <title>Genomic Encyclopedia of Archaeal and Bacterial Type Strains, Phase II (KMG-II): from individual species to whole genera.</title>
        <authorList>
            <person name="Goeker M."/>
        </authorList>
    </citation>
    <scope>NUCLEOTIDE SEQUENCE [LARGE SCALE GENOMIC DNA]</scope>
    <source>
        <strain evidence="2 3">DSM 21950</strain>
    </source>
</reference>
<comment type="caution">
    <text evidence="2">The sequence shown here is derived from an EMBL/GenBank/DDBJ whole genome shotgun (WGS) entry which is preliminary data.</text>
</comment>
<dbReference type="InterPro" id="IPR051043">
    <property type="entry name" value="Sulfatase_Mod_Factor_Kinase"/>
</dbReference>
<keyword evidence="3" id="KW-1185">Reference proteome</keyword>
<proteinExistence type="predicted"/>
<dbReference type="RefSeq" id="WP_211334384.1">
    <property type="nucleotide sequence ID" value="NZ_RAPQ01000008.1"/>
</dbReference>
<dbReference type="Pfam" id="PF03781">
    <property type="entry name" value="FGE-sulfatase"/>
    <property type="match status" value="1"/>
</dbReference>
<dbReference type="GO" id="GO:0120147">
    <property type="term" value="F:formylglycine-generating oxidase activity"/>
    <property type="evidence" value="ECO:0007669"/>
    <property type="project" value="TreeGrafter"/>
</dbReference>
<dbReference type="SUPFAM" id="SSF56436">
    <property type="entry name" value="C-type lectin-like"/>
    <property type="match status" value="1"/>
</dbReference>
<dbReference type="EMBL" id="RAPQ01000008">
    <property type="protein sequence ID" value="RKE03234.1"/>
    <property type="molecule type" value="Genomic_DNA"/>
</dbReference>
<dbReference type="PANTHER" id="PTHR23150">
    <property type="entry name" value="SULFATASE MODIFYING FACTOR 1, 2"/>
    <property type="match status" value="1"/>
</dbReference>